<protein>
    <recommendedName>
        <fullName evidence="11">L,D-TPase catalytic domain-containing protein</fullName>
    </recommendedName>
</protein>
<dbReference type="GO" id="GO:0016757">
    <property type="term" value="F:glycosyltransferase activity"/>
    <property type="evidence" value="ECO:0007669"/>
    <property type="project" value="UniProtKB-KW"/>
</dbReference>
<dbReference type="EMBL" id="PHEX01000008">
    <property type="protein sequence ID" value="PKQ28668.1"/>
    <property type="molecule type" value="Genomic_DNA"/>
</dbReference>
<evidence type="ECO:0000256" key="2">
    <source>
        <dbReference type="ARBA" id="ARBA00005992"/>
    </source>
</evidence>
<evidence type="ECO:0000256" key="8">
    <source>
        <dbReference type="ARBA" id="ARBA00023316"/>
    </source>
</evidence>
<organism evidence="12 13">
    <name type="scientific">Candidatus Anoxymicrobium japonicum</name>
    <dbReference type="NCBI Taxonomy" id="2013648"/>
    <lineage>
        <taxon>Bacteria</taxon>
        <taxon>Bacillati</taxon>
        <taxon>Actinomycetota</taxon>
        <taxon>Candidatus Geothermincolia</taxon>
        <taxon>Candidatus Geothermincolales</taxon>
        <taxon>Candidatus Anoxymicrobiaceae</taxon>
        <taxon>Candidatus Anoxymicrobium</taxon>
    </lineage>
</organism>
<dbReference type="GO" id="GO:0071555">
    <property type="term" value="P:cell wall organization"/>
    <property type="evidence" value="ECO:0007669"/>
    <property type="project" value="UniProtKB-UniRule"/>
</dbReference>
<keyword evidence="5" id="KW-0378">Hydrolase</keyword>
<dbReference type="InterPro" id="IPR022029">
    <property type="entry name" value="YoaR-like_PG-bd"/>
</dbReference>
<sequence>MDAARALRTRQALRVAFAWSVLALAVVLVVGAGLELAASGKINKGVTIDGVLVGGMTRARARELVERKVKPLKSDVLLSCEGKRHTINLEGVNFRLDIDGMVREAFYKGKRGPALLRIARRLLGAGVTGDVPVMCDCDRTRLEARLATIARAIDRDSRSVSISVASGSPKIISSRSGIKVRIDDTVRAVRKALPTENRLVDIVADTIKPKIVEADVGKIVVIHQKQFALYLYDHEEEINSFKIAVGMQEYPTPNGRFHITFKEKNPTWLPTSEWAKDKKGIPQPPGPDNPLGGYWMDLGGGIGIHATPFPKSLGDQASHGCIRMAPSDAAALFNAVKVGTPVFIID</sequence>
<evidence type="ECO:0000256" key="6">
    <source>
        <dbReference type="ARBA" id="ARBA00022960"/>
    </source>
</evidence>
<evidence type="ECO:0000256" key="5">
    <source>
        <dbReference type="ARBA" id="ARBA00022801"/>
    </source>
</evidence>
<dbReference type="PROSITE" id="PS52029">
    <property type="entry name" value="LD_TPASE"/>
    <property type="match status" value="1"/>
</dbReference>
<dbReference type="UniPathway" id="UPA00219"/>
<dbReference type="Pfam" id="PF03734">
    <property type="entry name" value="YkuD"/>
    <property type="match status" value="1"/>
</dbReference>
<evidence type="ECO:0000256" key="4">
    <source>
        <dbReference type="ARBA" id="ARBA00022679"/>
    </source>
</evidence>
<keyword evidence="4" id="KW-0808">Transferase</keyword>
<evidence type="ECO:0000256" key="3">
    <source>
        <dbReference type="ARBA" id="ARBA00022676"/>
    </source>
</evidence>
<dbReference type="GO" id="GO:0005576">
    <property type="term" value="C:extracellular region"/>
    <property type="evidence" value="ECO:0007669"/>
    <property type="project" value="TreeGrafter"/>
</dbReference>
<evidence type="ECO:0000313" key="13">
    <source>
        <dbReference type="Proteomes" id="UP000233654"/>
    </source>
</evidence>
<dbReference type="Proteomes" id="UP000233654">
    <property type="component" value="Unassembled WGS sequence"/>
</dbReference>
<dbReference type="GO" id="GO:0018104">
    <property type="term" value="P:peptidoglycan-protein cross-linking"/>
    <property type="evidence" value="ECO:0007669"/>
    <property type="project" value="TreeGrafter"/>
</dbReference>
<evidence type="ECO:0000256" key="9">
    <source>
        <dbReference type="PROSITE-ProRule" id="PRU01373"/>
    </source>
</evidence>
<evidence type="ECO:0000313" key="12">
    <source>
        <dbReference type="EMBL" id="PKQ28668.1"/>
    </source>
</evidence>
<feature type="transmembrane region" description="Helical" evidence="10">
    <location>
        <begin position="12"/>
        <end position="34"/>
    </location>
</feature>
<dbReference type="Pfam" id="PF12229">
    <property type="entry name" value="PG_binding_4"/>
    <property type="match status" value="1"/>
</dbReference>
<keyword evidence="6 9" id="KW-0133">Cell shape</keyword>
<evidence type="ECO:0000256" key="1">
    <source>
        <dbReference type="ARBA" id="ARBA00004752"/>
    </source>
</evidence>
<keyword evidence="8 9" id="KW-0961">Cell wall biogenesis/degradation</keyword>
<feature type="active site" description="Proton donor/acceptor" evidence="9">
    <location>
        <position position="305"/>
    </location>
</feature>
<evidence type="ECO:0000256" key="7">
    <source>
        <dbReference type="ARBA" id="ARBA00022984"/>
    </source>
</evidence>
<proteinExistence type="inferred from homology"/>
<dbReference type="AlphaFoldDB" id="A0A2N3G7S1"/>
<dbReference type="InterPro" id="IPR038063">
    <property type="entry name" value="Transpep_catalytic_dom"/>
</dbReference>
<feature type="domain" description="L,D-TPase catalytic" evidence="11">
    <location>
        <begin position="218"/>
        <end position="345"/>
    </location>
</feature>
<comment type="similarity">
    <text evidence="2">Belongs to the YkuD family.</text>
</comment>
<name>A0A2N3G7S1_9ACTN</name>
<dbReference type="InterPro" id="IPR050979">
    <property type="entry name" value="LD-transpeptidase"/>
</dbReference>
<dbReference type="PANTHER" id="PTHR30582">
    <property type="entry name" value="L,D-TRANSPEPTIDASE"/>
    <property type="match status" value="1"/>
</dbReference>
<dbReference type="Gene3D" id="2.40.440.10">
    <property type="entry name" value="L,D-transpeptidase catalytic domain-like"/>
    <property type="match status" value="1"/>
</dbReference>
<keyword evidence="3" id="KW-0328">Glycosyltransferase</keyword>
<accession>A0A2N3G7S1</accession>
<dbReference type="SUPFAM" id="SSF141523">
    <property type="entry name" value="L,D-transpeptidase catalytic domain-like"/>
    <property type="match status" value="1"/>
</dbReference>
<dbReference type="CDD" id="cd16913">
    <property type="entry name" value="YkuD_like"/>
    <property type="match status" value="1"/>
</dbReference>
<comment type="pathway">
    <text evidence="1 9">Cell wall biogenesis; peptidoglycan biosynthesis.</text>
</comment>
<gene>
    <name evidence="12" type="ORF">CVT63_01420</name>
</gene>
<reference evidence="12 13" key="1">
    <citation type="journal article" date="2017" name="ISME J.">
        <title>Potential for microbial H2 and metal transformations associated with novel bacteria and archaea in deep terrestrial subsurface sediments.</title>
        <authorList>
            <person name="Hernsdorf A.W."/>
            <person name="Amano Y."/>
            <person name="Miyakawa K."/>
            <person name="Ise K."/>
            <person name="Suzuki Y."/>
            <person name="Anantharaman K."/>
            <person name="Probst A."/>
            <person name="Burstein D."/>
            <person name="Thomas B.C."/>
            <person name="Banfield J.F."/>
        </authorList>
    </citation>
    <scope>NUCLEOTIDE SEQUENCE [LARGE SCALE GENOMIC DNA]</scope>
    <source>
        <strain evidence="12">HGW-Actinobacteria-3</strain>
    </source>
</reference>
<dbReference type="GO" id="GO:0071972">
    <property type="term" value="F:peptidoglycan L,D-transpeptidase activity"/>
    <property type="evidence" value="ECO:0007669"/>
    <property type="project" value="TreeGrafter"/>
</dbReference>
<keyword evidence="10" id="KW-0472">Membrane</keyword>
<dbReference type="InterPro" id="IPR005490">
    <property type="entry name" value="LD_TPept_cat_dom"/>
</dbReference>
<evidence type="ECO:0000259" key="11">
    <source>
        <dbReference type="PROSITE" id="PS52029"/>
    </source>
</evidence>
<keyword evidence="7 9" id="KW-0573">Peptidoglycan synthesis</keyword>
<evidence type="ECO:0000256" key="10">
    <source>
        <dbReference type="SAM" id="Phobius"/>
    </source>
</evidence>
<dbReference type="PANTHER" id="PTHR30582:SF24">
    <property type="entry name" value="L,D-TRANSPEPTIDASE ERFK_SRFK-RELATED"/>
    <property type="match status" value="1"/>
</dbReference>
<keyword evidence="10" id="KW-1133">Transmembrane helix</keyword>
<comment type="caution">
    <text evidence="12">The sequence shown here is derived from an EMBL/GenBank/DDBJ whole genome shotgun (WGS) entry which is preliminary data.</text>
</comment>
<feature type="active site" description="Nucleophile" evidence="9">
    <location>
        <position position="321"/>
    </location>
</feature>
<dbReference type="GO" id="GO:0008360">
    <property type="term" value="P:regulation of cell shape"/>
    <property type="evidence" value="ECO:0007669"/>
    <property type="project" value="UniProtKB-UniRule"/>
</dbReference>
<keyword evidence="10" id="KW-0812">Transmembrane</keyword>